<dbReference type="STRING" id="472175.EL18_03316"/>
<comment type="similarity">
    <text evidence="1">Belongs to the short-chain dehydrogenases/reductases (SDR) family.</text>
</comment>
<dbReference type="OrthoDB" id="9790146at2"/>
<dbReference type="Pfam" id="PF13561">
    <property type="entry name" value="adh_short_C2"/>
    <property type="match status" value="1"/>
</dbReference>
<keyword evidence="4" id="KW-1185">Reference proteome</keyword>
<reference evidence="3 4" key="1">
    <citation type="submission" date="2014-05" db="EMBL/GenBank/DDBJ databases">
        <title>Draft Genome Sequence of Nitratireductor basaltis Strain UMTGB225, A Marine Bacterium Isolated from Green Barrel Tunicate.</title>
        <authorList>
            <person name="Gan H.Y."/>
        </authorList>
    </citation>
    <scope>NUCLEOTIDE SEQUENCE [LARGE SCALE GENOMIC DNA]</scope>
    <source>
        <strain evidence="3 4">UMTGB225</strain>
    </source>
</reference>
<dbReference type="PANTHER" id="PTHR43639:SF1">
    <property type="entry name" value="SHORT-CHAIN DEHYDROGENASE_REDUCTASE FAMILY PROTEIN"/>
    <property type="match status" value="1"/>
</dbReference>
<gene>
    <name evidence="3" type="ORF">EL18_03316</name>
</gene>
<dbReference type="RefSeq" id="WP_036486729.1">
    <property type="nucleotide sequence ID" value="NZ_JMQM01000003.1"/>
</dbReference>
<dbReference type="eggNOG" id="COG1028">
    <property type="taxonomic scope" value="Bacteria"/>
</dbReference>
<proteinExistence type="inferred from homology"/>
<protein>
    <submittedName>
        <fullName evidence="3">Dehydrogenase</fullName>
    </submittedName>
</protein>
<dbReference type="GO" id="GO:0016491">
    <property type="term" value="F:oxidoreductase activity"/>
    <property type="evidence" value="ECO:0007669"/>
    <property type="project" value="UniProtKB-KW"/>
</dbReference>
<dbReference type="PRINTS" id="PR00081">
    <property type="entry name" value="GDHRDH"/>
</dbReference>
<dbReference type="Gene3D" id="3.40.50.720">
    <property type="entry name" value="NAD(P)-binding Rossmann-like Domain"/>
    <property type="match status" value="1"/>
</dbReference>
<dbReference type="PATRIC" id="fig|472175.3.peg.3313"/>
<dbReference type="InterPro" id="IPR002347">
    <property type="entry name" value="SDR_fam"/>
</dbReference>
<evidence type="ECO:0000313" key="4">
    <source>
        <dbReference type="Proteomes" id="UP000053675"/>
    </source>
</evidence>
<evidence type="ECO:0000256" key="1">
    <source>
        <dbReference type="ARBA" id="ARBA00006484"/>
    </source>
</evidence>
<sequence>MEFGNHFEGRRVVLTGAAGLFGSGLAKVFAAHGAKLCLTDRNQQDVEKVLGEIEAPAGSFAHAAELTEKDSMQALVDAVGEKWGAADIVINNAAIYPSGFMLDIELEDWDRMMNINLRAPYFLTRQFSRQMIDQGVKGNFINIGSGASRKMRLTVAPYCISKSSLDRLTKGWAQELAQFGIRVNSLEPGFSAGSTVSHLSDEHIKRATAAVPLGRASSIEDIGPAALYLASDFAAYVTGATMTVDGGNSLGSMDVYQDKKRPL</sequence>
<dbReference type="Proteomes" id="UP000053675">
    <property type="component" value="Unassembled WGS sequence"/>
</dbReference>
<dbReference type="PANTHER" id="PTHR43639">
    <property type="entry name" value="OXIDOREDUCTASE, SHORT-CHAIN DEHYDROGENASE/REDUCTASE FAMILY (AFU_ORTHOLOGUE AFUA_5G02870)"/>
    <property type="match status" value="1"/>
</dbReference>
<dbReference type="InterPro" id="IPR020904">
    <property type="entry name" value="Sc_DH/Rdtase_CS"/>
</dbReference>
<dbReference type="SUPFAM" id="SSF51735">
    <property type="entry name" value="NAD(P)-binding Rossmann-fold domains"/>
    <property type="match status" value="1"/>
</dbReference>
<dbReference type="AlphaFoldDB" id="A0A084U570"/>
<organism evidence="3 4">
    <name type="scientific">Nitratireductor basaltis</name>
    <dbReference type="NCBI Taxonomy" id="472175"/>
    <lineage>
        <taxon>Bacteria</taxon>
        <taxon>Pseudomonadati</taxon>
        <taxon>Pseudomonadota</taxon>
        <taxon>Alphaproteobacteria</taxon>
        <taxon>Hyphomicrobiales</taxon>
        <taxon>Phyllobacteriaceae</taxon>
        <taxon>Nitratireductor</taxon>
    </lineage>
</organism>
<dbReference type="CDD" id="cd05233">
    <property type="entry name" value="SDR_c"/>
    <property type="match status" value="1"/>
</dbReference>
<evidence type="ECO:0000313" key="3">
    <source>
        <dbReference type="EMBL" id="KFB08106.1"/>
    </source>
</evidence>
<dbReference type="InterPro" id="IPR036291">
    <property type="entry name" value="NAD(P)-bd_dom_sf"/>
</dbReference>
<dbReference type="PROSITE" id="PS00061">
    <property type="entry name" value="ADH_SHORT"/>
    <property type="match status" value="1"/>
</dbReference>
<evidence type="ECO:0000256" key="2">
    <source>
        <dbReference type="ARBA" id="ARBA00023002"/>
    </source>
</evidence>
<dbReference type="EMBL" id="JMQM01000003">
    <property type="protein sequence ID" value="KFB08106.1"/>
    <property type="molecule type" value="Genomic_DNA"/>
</dbReference>
<keyword evidence="2" id="KW-0560">Oxidoreductase</keyword>
<comment type="caution">
    <text evidence="3">The sequence shown here is derived from an EMBL/GenBank/DDBJ whole genome shotgun (WGS) entry which is preliminary data.</text>
</comment>
<accession>A0A084U570</accession>
<dbReference type="PRINTS" id="PR00080">
    <property type="entry name" value="SDRFAMILY"/>
</dbReference>
<name>A0A084U570_9HYPH</name>
<dbReference type="FunFam" id="3.40.50.720:FF:000084">
    <property type="entry name" value="Short-chain dehydrogenase reductase"/>
    <property type="match status" value="1"/>
</dbReference>